<comment type="caution">
    <text evidence="3">The sequence shown here is derived from an EMBL/GenBank/DDBJ whole genome shotgun (WGS) entry which is preliminary data.</text>
</comment>
<dbReference type="PANTHER" id="PTHR13174:SF3">
    <property type="entry name" value="D-GLUCURONYL C5-EPIMERASE"/>
    <property type="match status" value="1"/>
</dbReference>
<feature type="region of interest" description="Disordered" evidence="1">
    <location>
        <begin position="26"/>
        <end position="49"/>
    </location>
</feature>
<dbReference type="InterPro" id="IPR039721">
    <property type="entry name" value="C5-epimerase"/>
</dbReference>
<accession>A0ABT9NN02</accession>
<dbReference type="EMBL" id="JAUSQM010000001">
    <property type="protein sequence ID" value="MDP9821627.1"/>
    <property type="molecule type" value="Genomic_DNA"/>
</dbReference>
<feature type="domain" description="D-glucuronyl C5-epimerase C-terminal" evidence="2">
    <location>
        <begin position="166"/>
        <end position="350"/>
    </location>
</feature>
<dbReference type="RefSeq" id="WP_068120046.1">
    <property type="nucleotide sequence ID" value="NZ_CCXJ01000232.1"/>
</dbReference>
<dbReference type="PROSITE" id="PS51257">
    <property type="entry name" value="PROKAR_LIPOPROTEIN"/>
    <property type="match status" value="1"/>
</dbReference>
<reference evidence="3 4" key="1">
    <citation type="submission" date="2023-07" db="EMBL/GenBank/DDBJ databases">
        <title>Sequencing the genomes of 1000 actinobacteria strains.</title>
        <authorList>
            <person name="Klenk H.-P."/>
        </authorList>
    </citation>
    <scope>NUCLEOTIDE SEQUENCE [LARGE SCALE GENOMIC DNA]</scope>
    <source>
        <strain evidence="3 4">GD13</strain>
    </source>
</reference>
<dbReference type="PANTHER" id="PTHR13174">
    <property type="entry name" value="D-GLUCURONYL C5-EPIMERASE"/>
    <property type="match status" value="1"/>
</dbReference>
<dbReference type="InterPro" id="IPR008928">
    <property type="entry name" value="6-hairpin_glycosidase_sf"/>
</dbReference>
<dbReference type="SUPFAM" id="SSF48208">
    <property type="entry name" value="Six-hairpin glycosidases"/>
    <property type="match status" value="1"/>
</dbReference>
<evidence type="ECO:0000313" key="4">
    <source>
        <dbReference type="Proteomes" id="UP001240447"/>
    </source>
</evidence>
<sequence length="360" mass="40030">MRPTSRLVPVLTAAVTSALLLGSCGEATDEPTAPGAAATAGQAPAPEDVTEVDVDVKPVDGDPVGEIAEGERWRTSGYTLADVDARPYDDQVLLEGLLDAEVDADGIRIFERHDRRWDHPVAIAQYAMAQLDAGRDGGDADRMARAIANGEKLLTMAEPVGDADYYPYPFDFPLGGRVEHTLPTPWWSAMAQGQVLSLFVRLFEETGEQRWRDAADRTFRSLDDEGPREQPWSAYVDPEGYFWFEEYAGELEPLLVLNGHMFAMFGVWDYWNLTGSEQAVELFDAGATTLAYYLPAFREPQGVSWYCIRMPLCGEESWQNEKYHGIVTTQMRFVADMVDAEEFDQFADQFAADFVPAPEG</sequence>
<dbReference type="Pfam" id="PF06662">
    <property type="entry name" value="C5-epim_C"/>
    <property type="match status" value="1"/>
</dbReference>
<proteinExistence type="predicted"/>
<keyword evidence="4" id="KW-1185">Reference proteome</keyword>
<evidence type="ECO:0000313" key="3">
    <source>
        <dbReference type="EMBL" id="MDP9821627.1"/>
    </source>
</evidence>
<dbReference type="Proteomes" id="UP001240447">
    <property type="component" value="Unassembled WGS sequence"/>
</dbReference>
<name>A0ABT9NN02_9ACTN</name>
<organism evidence="3 4">
    <name type="scientific">Nocardioides massiliensis</name>
    <dbReference type="NCBI Taxonomy" id="1325935"/>
    <lineage>
        <taxon>Bacteria</taxon>
        <taxon>Bacillati</taxon>
        <taxon>Actinomycetota</taxon>
        <taxon>Actinomycetes</taxon>
        <taxon>Propionibacteriales</taxon>
        <taxon>Nocardioidaceae</taxon>
        <taxon>Nocardioides</taxon>
    </lineage>
</organism>
<gene>
    <name evidence="3" type="ORF">J2S59_001436</name>
</gene>
<feature type="compositionally biased region" description="Low complexity" evidence="1">
    <location>
        <begin position="30"/>
        <end position="47"/>
    </location>
</feature>
<evidence type="ECO:0000259" key="2">
    <source>
        <dbReference type="Pfam" id="PF06662"/>
    </source>
</evidence>
<protein>
    <recommendedName>
        <fullName evidence="2">D-glucuronyl C5-epimerase C-terminal domain-containing protein</fullName>
    </recommendedName>
</protein>
<dbReference type="InterPro" id="IPR010598">
    <property type="entry name" value="C5-epim_C"/>
</dbReference>
<evidence type="ECO:0000256" key="1">
    <source>
        <dbReference type="SAM" id="MobiDB-lite"/>
    </source>
</evidence>